<proteinExistence type="predicted"/>
<accession>A0AAU9S4P9</accession>
<dbReference type="GO" id="GO:0005765">
    <property type="term" value="C:lysosomal membrane"/>
    <property type="evidence" value="ECO:0007669"/>
    <property type="project" value="TreeGrafter"/>
</dbReference>
<dbReference type="Proteomes" id="UP000836841">
    <property type="component" value="Chromosome 3"/>
</dbReference>
<dbReference type="InterPro" id="IPR040371">
    <property type="entry name" value="RMC1"/>
</dbReference>
<feature type="region of interest" description="Disordered" evidence="1">
    <location>
        <begin position="609"/>
        <end position="631"/>
    </location>
</feature>
<keyword evidence="5" id="KW-1185">Reference proteome</keyword>
<evidence type="ECO:0000259" key="2">
    <source>
        <dbReference type="Pfam" id="PF07035"/>
    </source>
</evidence>
<dbReference type="PANTHER" id="PTHR12897:SF4">
    <property type="entry name" value="REGULATOR OF MON1-CCZ1 COMPLEX"/>
    <property type="match status" value="1"/>
</dbReference>
<sequence>MSPISESYSHVSIPFIVSSHGDRSSLKNTNHQFPEETSRGLFASNSKLLRFCLNLTLRSNPSLFLDSSPPSGFSQFIGESANIYFIHSNFAFSFSNAAGMKEKKSATASTLGRILATCSKQAKDYGSCVASKVHEVERDICLKEFLALKNCMQHTRHLSALLNMISSSQSSVGSGALSHVYIQNPPLRCNIPESRGLFYDDANRLLICTTSSQIFSWQTAPFNPDVSPSVDSISEGPILSIRFSLDKKAIAVQRSDCEIQLFHRETKQILSHKCKAGSESILGFFWSDSPLCDLAIVKTSGMDLFACDSMLNLRLVETKKVNVNWYIYTHETRLVLLASGLQCKTITGFQLSTAGVVRLPRFEMTMAKPESNSKPILSSGDVHLVTVYGRIYCLQVDREAMLLHSYRFYRDAVVQQGSLPIYSSKLSVSVVDNLLLVHQIDAKVVIIYDLFVDSRAPVSAPLPLLWRGNQGSGTSSEAAIKENESSESSTSNGNIVMYEDAWTFLVPDLILDQTNKVLWRVHLDLEASWLLLAISASSSDRTSLLEFLQRRKLEANKAKQLCLGIAKDIILERRPATQVTQAIDVLVTAYSYSVKAGTFKEIKNEQTTAATPAVGASPDNERHVPSESSIDEEVEMNLPSGSEVNMFCADEQPESQLSSPAISPDELYKFVFASVEELMVEESEYLVAIITEFLRSISAEKLKVDLNVYVMTIRLLAYSKRFAELSLFTTNKIIEPSKEVALQLLESGRQNLRVRKLGLDMLRQLSLHHDYISSLVQDGYYLEALRYAQKHKVTSVRSSLFLEAAFASNDLQHLAAILRVLSELIPGFKETSEYFTFYGLLSETGSSVAL</sequence>
<dbReference type="GO" id="GO:0035658">
    <property type="term" value="C:Mon1-Ccz1 complex"/>
    <property type="evidence" value="ECO:0007669"/>
    <property type="project" value="InterPro"/>
</dbReference>
<feature type="domain" description="Regulator of MON1-CCZ1 complex N-terminal" evidence="3">
    <location>
        <begin position="197"/>
        <end position="308"/>
    </location>
</feature>
<dbReference type="Pfam" id="PF07035">
    <property type="entry name" value="RMC1_C"/>
    <property type="match status" value="1"/>
</dbReference>
<evidence type="ECO:0000313" key="5">
    <source>
        <dbReference type="Proteomes" id="UP000836841"/>
    </source>
</evidence>
<gene>
    <name evidence="4" type="ORF">TAV2_LOCUS9047</name>
</gene>
<reference evidence="4 5" key="1">
    <citation type="submission" date="2022-03" db="EMBL/GenBank/DDBJ databases">
        <authorList>
            <person name="Nunn A."/>
            <person name="Chopra R."/>
            <person name="Nunn A."/>
            <person name="Contreras Garrido A."/>
        </authorList>
    </citation>
    <scope>NUCLEOTIDE SEQUENCE [LARGE SCALE GENOMIC DNA]</scope>
</reference>
<dbReference type="SUPFAM" id="SSF50978">
    <property type="entry name" value="WD40 repeat-like"/>
    <property type="match status" value="1"/>
</dbReference>
<dbReference type="GO" id="GO:0031902">
    <property type="term" value="C:late endosome membrane"/>
    <property type="evidence" value="ECO:0007669"/>
    <property type="project" value="TreeGrafter"/>
</dbReference>
<name>A0AAU9S4P9_THLAR</name>
<dbReference type="InterPro" id="IPR036322">
    <property type="entry name" value="WD40_repeat_dom_sf"/>
</dbReference>
<dbReference type="GO" id="GO:0010506">
    <property type="term" value="P:regulation of autophagy"/>
    <property type="evidence" value="ECO:0007669"/>
    <property type="project" value="InterPro"/>
</dbReference>
<protein>
    <recommendedName>
        <fullName evidence="6">Mic1 domain-containing protein</fullName>
    </recommendedName>
</protein>
<dbReference type="AlphaFoldDB" id="A0AAU9S4P9"/>
<evidence type="ECO:0000256" key="1">
    <source>
        <dbReference type="SAM" id="MobiDB-lite"/>
    </source>
</evidence>
<dbReference type="Pfam" id="PF21029">
    <property type="entry name" value="RMC1_N"/>
    <property type="match status" value="1"/>
</dbReference>
<evidence type="ECO:0008006" key="6">
    <source>
        <dbReference type="Google" id="ProtNLM"/>
    </source>
</evidence>
<organism evidence="4 5">
    <name type="scientific">Thlaspi arvense</name>
    <name type="common">Field penny-cress</name>
    <dbReference type="NCBI Taxonomy" id="13288"/>
    <lineage>
        <taxon>Eukaryota</taxon>
        <taxon>Viridiplantae</taxon>
        <taxon>Streptophyta</taxon>
        <taxon>Embryophyta</taxon>
        <taxon>Tracheophyta</taxon>
        <taxon>Spermatophyta</taxon>
        <taxon>Magnoliopsida</taxon>
        <taxon>eudicotyledons</taxon>
        <taxon>Gunneridae</taxon>
        <taxon>Pentapetalae</taxon>
        <taxon>rosids</taxon>
        <taxon>malvids</taxon>
        <taxon>Brassicales</taxon>
        <taxon>Brassicaceae</taxon>
        <taxon>Thlaspideae</taxon>
        <taxon>Thlaspi</taxon>
    </lineage>
</organism>
<evidence type="ECO:0000313" key="4">
    <source>
        <dbReference type="EMBL" id="CAH2053966.1"/>
    </source>
</evidence>
<feature type="region of interest" description="Disordered" evidence="1">
    <location>
        <begin position="470"/>
        <end position="492"/>
    </location>
</feature>
<dbReference type="PANTHER" id="PTHR12897">
    <property type="entry name" value="COLON CANCER-ASSOCIATED PROTEIN MIC1"/>
    <property type="match status" value="1"/>
</dbReference>
<feature type="domain" description="Mic1" evidence="2">
    <location>
        <begin position="628"/>
        <end position="825"/>
    </location>
</feature>
<dbReference type="EMBL" id="OU466859">
    <property type="protein sequence ID" value="CAH2053966.1"/>
    <property type="molecule type" value="Genomic_DNA"/>
</dbReference>
<dbReference type="InterPro" id="IPR049040">
    <property type="entry name" value="RMC1_N"/>
</dbReference>
<dbReference type="InterPro" id="IPR009755">
    <property type="entry name" value="RMC1_C"/>
</dbReference>
<evidence type="ECO:0000259" key="3">
    <source>
        <dbReference type="Pfam" id="PF21029"/>
    </source>
</evidence>